<feature type="compositionally biased region" description="Basic and acidic residues" evidence="2">
    <location>
        <begin position="329"/>
        <end position="341"/>
    </location>
</feature>
<evidence type="ECO:0000259" key="3">
    <source>
        <dbReference type="PROSITE" id="PS50011"/>
    </source>
</evidence>
<accession>K1DZV5</accession>
<dbReference type="Gene3D" id="1.10.510.10">
    <property type="entry name" value="Transferase(Phosphotransferase) domain 1"/>
    <property type="match status" value="1"/>
</dbReference>
<dbReference type="GO" id="GO:0004674">
    <property type="term" value="F:protein serine/threonine kinase activity"/>
    <property type="evidence" value="ECO:0007669"/>
    <property type="project" value="UniProtKB-KW"/>
</dbReference>
<dbReference type="PROSITE" id="PS50011">
    <property type="entry name" value="PROTEIN_KINASE_DOM"/>
    <property type="match status" value="1"/>
</dbReference>
<gene>
    <name evidence="4" type="ORF">B277_13939</name>
    <name evidence="5" type="ORF">CWN80_08805</name>
</gene>
<dbReference type="InterPro" id="IPR051681">
    <property type="entry name" value="Ser/Thr_Kinases-Pseudokinases"/>
</dbReference>
<reference evidence="5 7" key="1">
    <citation type="journal article" date="2009" name="Int. J. Syst. Evol. Microbiol.">
        <title>Janibacter hoylei sp. nov., Bacillus isronensis sp. nov. and Bacillus aryabhattai sp. nov., isolated from cryotubes used for collecting air from the upper atmosphere.</title>
        <authorList>
            <person name="Shivaji S."/>
            <person name="Chaturvedi P."/>
            <person name="Begum Z."/>
            <person name="Pindi P.K."/>
            <person name="Manorama R."/>
            <person name="Padmanaban D.A."/>
            <person name="Shouche Y.S."/>
            <person name="Pawar S."/>
            <person name="Vaishampayan P."/>
            <person name="Dutt C.B."/>
            <person name="Datta G.N."/>
            <person name="Manchanda R.K."/>
            <person name="Rao U.R."/>
            <person name="Bhargava P.M."/>
            <person name="Narlikar J.V."/>
        </authorList>
    </citation>
    <scope>NUCLEOTIDE SEQUENCE [LARGE SCALE GENOMIC DNA]</scope>
    <source>
        <strain evidence="5 7">PVAS-1</strain>
    </source>
</reference>
<evidence type="ECO:0000256" key="2">
    <source>
        <dbReference type="SAM" id="MobiDB-lite"/>
    </source>
</evidence>
<feature type="domain" description="Protein kinase" evidence="3">
    <location>
        <begin position="11"/>
        <end position="257"/>
    </location>
</feature>
<dbReference type="AlphaFoldDB" id="K1DZV5"/>
<dbReference type="eggNOG" id="COG0515">
    <property type="taxonomic scope" value="Bacteria"/>
</dbReference>
<feature type="binding site" evidence="1">
    <location>
        <position position="40"/>
    </location>
    <ligand>
        <name>ATP</name>
        <dbReference type="ChEBI" id="CHEBI:30616"/>
    </ligand>
</feature>
<comment type="caution">
    <text evidence="4">The sequence shown here is derived from an EMBL/GenBank/DDBJ whole genome shotgun (WGS) entry which is preliminary data.</text>
</comment>
<dbReference type="CDD" id="cd14014">
    <property type="entry name" value="STKc_PknB_like"/>
    <property type="match status" value="1"/>
</dbReference>
<dbReference type="EMBL" id="ALWX01000068">
    <property type="protein sequence ID" value="EKA60261.1"/>
    <property type="molecule type" value="Genomic_DNA"/>
</dbReference>
<evidence type="ECO:0000313" key="4">
    <source>
        <dbReference type="EMBL" id="EKA60261.1"/>
    </source>
</evidence>
<dbReference type="InterPro" id="IPR017441">
    <property type="entry name" value="Protein_kinase_ATP_BS"/>
</dbReference>
<dbReference type="PROSITE" id="PS00107">
    <property type="entry name" value="PROTEIN_KINASE_ATP"/>
    <property type="match status" value="1"/>
</dbReference>
<protein>
    <submittedName>
        <fullName evidence="4">Serine/threonine protein kinase</fullName>
    </submittedName>
</protein>
<reference evidence="5" key="3">
    <citation type="submission" date="2017-11" db="EMBL/GenBank/DDBJ databases">
        <authorList>
            <person name="Seuylemezian A."/>
            <person name="Cooper K."/>
            <person name="Vaishampayan P."/>
        </authorList>
    </citation>
    <scope>NUCLEOTIDE SEQUENCE</scope>
    <source>
        <strain evidence="5">PVAS-1</strain>
    </source>
</reference>
<keyword evidence="4" id="KW-0418">Kinase</keyword>
<evidence type="ECO:0000256" key="1">
    <source>
        <dbReference type="PROSITE-ProRule" id="PRU10141"/>
    </source>
</evidence>
<evidence type="ECO:0000313" key="5">
    <source>
        <dbReference type="EMBL" id="RWU83816.1"/>
    </source>
</evidence>
<dbReference type="InterPro" id="IPR000719">
    <property type="entry name" value="Prot_kinase_dom"/>
</dbReference>
<dbReference type="GO" id="GO:0005524">
    <property type="term" value="F:ATP binding"/>
    <property type="evidence" value="ECO:0007669"/>
    <property type="project" value="UniProtKB-UniRule"/>
</dbReference>
<organism evidence="4 6">
    <name type="scientific">Janibacter hoylei PVAS-1</name>
    <dbReference type="NCBI Taxonomy" id="1210046"/>
    <lineage>
        <taxon>Bacteria</taxon>
        <taxon>Bacillati</taxon>
        <taxon>Actinomycetota</taxon>
        <taxon>Actinomycetes</taxon>
        <taxon>Micrococcales</taxon>
        <taxon>Intrasporangiaceae</taxon>
        <taxon>Janibacter</taxon>
    </lineage>
</organism>
<feature type="compositionally biased region" description="Basic and acidic residues" evidence="2">
    <location>
        <begin position="304"/>
        <end position="317"/>
    </location>
</feature>
<keyword evidence="4" id="KW-0808">Transferase</keyword>
<dbReference type="OrthoDB" id="3778994at2"/>
<feature type="region of interest" description="Disordered" evidence="2">
    <location>
        <begin position="390"/>
        <end position="430"/>
    </location>
</feature>
<feature type="compositionally biased region" description="Polar residues" evidence="2">
    <location>
        <begin position="402"/>
        <end position="411"/>
    </location>
</feature>
<proteinExistence type="predicted"/>
<keyword evidence="7" id="KW-1185">Reference proteome</keyword>
<keyword evidence="4" id="KW-0723">Serine/threonine-protein kinase</keyword>
<feature type="region of interest" description="Disordered" evidence="2">
    <location>
        <begin position="276"/>
        <end position="351"/>
    </location>
</feature>
<dbReference type="PROSITE" id="PS00109">
    <property type="entry name" value="PROTEIN_KINASE_TYR"/>
    <property type="match status" value="1"/>
</dbReference>
<evidence type="ECO:0000313" key="6">
    <source>
        <dbReference type="Proteomes" id="UP000004474"/>
    </source>
</evidence>
<dbReference type="PATRIC" id="fig|1210046.3.peg.2675"/>
<dbReference type="InterPro" id="IPR011009">
    <property type="entry name" value="Kinase-like_dom_sf"/>
</dbReference>
<keyword evidence="1" id="KW-0067">ATP-binding</keyword>
<dbReference type="Pfam" id="PF00069">
    <property type="entry name" value="Pkinase"/>
    <property type="match status" value="1"/>
</dbReference>
<dbReference type="STRING" id="1210046.B277_13939"/>
<sequence length="554" mass="59083">MDEIPPQVPGYRLTRVIGVGSSATVWRGRRVDDDELVAVKVLAAGSEDEVVREYALLQQTAAEHVVALHETVDVETEHGPSTALVLEYLAGGSLGRVVAERGHLTVGETVTVIAPVAQALAGLHDLGVVHGDLSPGNVLLDSTGRPAIGDLGCSRLTGEAPGDVHGTDGHVAPEVLEGSDPTRASDVHALGALAWLCLVGEPPGHIAERAELGDLVPDAPELVAVVESCLSTDPDARPEADEVARGVFDAAPAEPLRMTSTGDVASSLTRRLRESAADDEVHVPQWQEELVAAPEAPPSRRWWQRREREGQEDERPRSTGGRHAAPRRRRDEPIDLTRDVEPTTEGSEPRAIARLAAGAGAGSRRPAVVVACGLALALVVLVPWRQLATAEGGSGPGHPANAVSTRSQPSETPGGPRAGVQTDRAATRESPVLLAQELTSLRRQVVVERDRAAVERLDVPGSPAREADLALLDELQRTGERYRGVTMTVRSARLQRTSGVRAVLRVVVDESAYEVVSAEGERTPRPGRRGQRVDLVLAWHDDAWRVRDVRAVAD</sequence>
<dbReference type="Proteomes" id="UP000004474">
    <property type="component" value="Unassembled WGS sequence"/>
</dbReference>
<dbReference type="Proteomes" id="UP000288711">
    <property type="component" value="Unassembled WGS sequence"/>
</dbReference>
<reference evidence="4 6" key="2">
    <citation type="journal article" date="2012" name="J. Bacteriol.">
        <title>Genome Sequence of Janibacter hoylei MTCC8307, Isolated from the Stratospheric Air.</title>
        <authorList>
            <person name="Pawar S.P."/>
            <person name="Dhotre D.P."/>
            <person name="Shetty S.A."/>
            <person name="Chowdhury S.P."/>
            <person name="Chaudhari B.L."/>
            <person name="Shouche Y.S."/>
        </authorList>
    </citation>
    <scope>NUCLEOTIDE SEQUENCE [LARGE SCALE GENOMIC DNA]</scope>
    <source>
        <strain evidence="4 6">PVAS-1</strain>
    </source>
</reference>
<dbReference type="PANTHER" id="PTHR44329">
    <property type="entry name" value="SERINE/THREONINE-PROTEIN KINASE TNNI3K-RELATED"/>
    <property type="match status" value="1"/>
</dbReference>
<name>K1DZV5_9MICO</name>
<dbReference type="RefSeq" id="WP_007929089.1">
    <property type="nucleotide sequence ID" value="NZ_ALWX01000068.1"/>
</dbReference>
<dbReference type="SUPFAM" id="SSF56112">
    <property type="entry name" value="Protein kinase-like (PK-like)"/>
    <property type="match status" value="1"/>
</dbReference>
<dbReference type="EMBL" id="PIPF01000007">
    <property type="protein sequence ID" value="RWU83816.1"/>
    <property type="molecule type" value="Genomic_DNA"/>
</dbReference>
<keyword evidence="1" id="KW-0547">Nucleotide-binding</keyword>
<dbReference type="InterPro" id="IPR008266">
    <property type="entry name" value="Tyr_kinase_AS"/>
</dbReference>
<evidence type="ECO:0000313" key="7">
    <source>
        <dbReference type="Proteomes" id="UP000288711"/>
    </source>
</evidence>